<evidence type="ECO:0000256" key="2">
    <source>
        <dbReference type="ARBA" id="ARBA00007647"/>
    </source>
</evidence>
<name>A0AA36D5L5_9BILA</name>
<organism evidence="7 8">
    <name type="scientific">Mesorhabditis spiculigera</name>
    <dbReference type="NCBI Taxonomy" id="96644"/>
    <lineage>
        <taxon>Eukaryota</taxon>
        <taxon>Metazoa</taxon>
        <taxon>Ecdysozoa</taxon>
        <taxon>Nematoda</taxon>
        <taxon>Chromadorea</taxon>
        <taxon>Rhabditida</taxon>
        <taxon>Rhabditina</taxon>
        <taxon>Rhabditomorpha</taxon>
        <taxon>Rhabditoidea</taxon>
        <taxon>Rhabditidae</taxon>
        <taxon>Mesorhabditinae</taxon>
        <taxon>Mesorhabditis</taxon>
    </lineage>
</organism>
<comment type="subcellular location">
    <subcellularLocation>
        <location evidence="1">Membrane</location>
        <topology evidence="1">Single-pass membrane protein</topology>
    </subcellularLocation>
</comment>
<evidence type="ECO:0000256" key="1">
    <source>
        <dbReference type="ARBA" id="ARBA00004167"/>
    </source>
</evidence>
<dbReference type="GO" id="GO:0016757">
    <property type="term" value="F:glycosyltransferase activity"/>
    <property type="evidence" value="ECO:0007669"/>
    <property type="project" value="UniProtKB-UniRule"/>
</dbReference>
<evidence type="ECO:0000256" key="6">
    <source>
        <dbReference type="RuleBase" id="RU366017"/>
    </source>
</evidence>
<feature type="non-terminal residue" evidence="7">
    <location>
        <position position="504"/>
    </location>
</feature>
<dbReference type="AlphaFoldDB" id="A0AA36D5L5"/>
<keyword evidence="4 6" id="KW-0808">Transferase</keyword>
<dbReference type="PANTHER" id="PTHR47024:SF1">
    <property type="entry name" value="GLYCOSYLTRANSFERASE FAMILY 92 PROTEIN"/>
    <property type="match status" value="1"/>
</dbReference>
<comment type="caution">
    <text evidence="7">The sequence shown here is derived from an EMBL/GenBank/DDBJ whole genome shotgun (WGS) entry which is preliminary data.</text>
</comment>
<keyword evidence="3 6" id="KW-0328">Glycosyltransferase</keyword>
<dbReference type="PANTHER" id="PTHR47024">
    <property type="entry name" value="BIOFILM ABSENT ON HEAD (AFTER YERSINIA EXPOSURE)-RELATED"/>
    <property type="match status" value="1"/>
</dbReference>
<comment type="similarity">
    <text evidence="2 6">Belongs to the glycosyltransferase 92 family.</text>
</comment>
<proteinExistence type="inferred from homology"/>
<protein>
    <recommendedName>
        <fullName evidence="6">Glycosyltransferase family 92 protein</fullName>
        <ecNumber evidence="6">2.4.1.-</ecNumber>
    </recommendedName>
</protein>
<sequence length="504" mass="58557">MLFVCRERLIHIARSRFVATTDDTRDSSQICGSARLVLLLALVGALAIYYVNREDVAAERPHGQDEDLVTPINSHQQRIFEKYYPSPRNRSRHPKYGNSNLSDAYSDAPLGEDVIYIYKAFYDTRDPAGPRIRVILTANCATLASGALTSCLGDDCPYHHYDIASEAYEGAIPETVTFHRDDFIAEIPIERSPAEYSDDISACLGGMHWYNDWPRLIFYVEMVRRNGISRILVPWQVMSPEVKAVIDYYKQKGIIDLHPWPLMPFGKKHDPNKLVFYNAQWLLTQYCNFWTKSKYTYLSDVDEMLYVRDRNWTLYELLESWSRNASDLGGFSFPHTPLSLDLAQEPFDYEKFLELEPLRMRPRTVVDDWRFPKSVWITEHTMVSWVHYATEFFADKRNNDIPADEALDLHMRNDFIGRNYTDLYPDVQIFSEEEVEGELSRIRGIIREIFRDLRPNYRTPAVHAAMEKPGKPCDDSGVGCWELLSRVDDWIYASPTPESFYIPV</sequence>
<accession>A0AA36D5L5</accession>
<keyword evidence="5" id="KW-0472">Membrane</keyword>
<dbReference type="Proteomes" id="UP001177023">
    <property type="component" value="Unassembled WGS sequence"/>
</dbReference>
<dbReference type="GO" id="GO:0016020">
    <property type="term" value="C:membrane"/>
    <property type="evidence" value="ECO:0007669"/>
    <property type="project" value="UniProtKB-SubCell"/>
</dbReference>
<reference evidence="7" key="1">
    <citation type="submission" date="2023-06" db="EMBL/GenBank/DDBJ databases">
        <authorList>
            <person name="Delattre M."/>
        </authorList>
    </citation>
    <scope>NUCLEOTIDE SEQUENCE</scope>
    <source>
        <strain evidence="7">AF72</strain>
    </source>
</reference>
<evidence type="ECO:0000313" key="8">
    <source>
        <dbReference type="Proteomes" id="UP001177023"/>
    </source>
</evidence>
<dbReference type="EMBL" id="CATQJA010002659">
    <property type="protein sequence ID" value="CAJ0580269.1"/>
    <property type="molecule type" value="Genomic_DNA"/>
</dbReference>
<evidence type="ECO:0000256" key="3">
    <source>
        <dbReference type="ARBA" id="ARBA00022676"/>
    </source>
</evidence>
<evidence type="ECO:0000256" key="5">
    <source>
        <dbReference type="ARBA" id="ARBA00023136"/>
    </source>
</evidence>
<evidence type="ECO:0000256" key="4">
    <source>
        <dbReference type="ARBA" id="ARBA00022679"/>
    </source>
</evidence>
<dbReference type="InterPro" id="IPR008166">
    <property type="entry name" value="Glyco_transf_92"/>
</dbReference>
<gene>
    <name evidence="7" type="ORF">MSPICULIGERA_LOCUS18467</name>
</gene>
<keyword evidence="8" id="KW-1185">Reference proteome</keyword>
<dbReference type="EC" id="2.4.1.-" evidence="6"/>
<dbReference type="Pfam" id="PF01697">
    <property type="entry name" value="Glyco_transf_92"/>
    <property type="match status" value="1"/>
</dbReference>
<evidence type="ECO:0000313" key="7">
    <source>
        <dbReference type="EMBL" id="CAJ0580269.1"/>
    </source>
</evidence>